<dbReference type="Gene3D" id="3.80.10.10">
    <property type="entry name" value="Ribonuclease Inhibitor"/>
    <property type="match status" value="1"/>
</dbReference>
<proteinExistence type="predicted"/>
<dbReference type="EMBL" id="KV425932">
    <property type="protein sequence ID" value="KZV97316.1"/>
    <property type="molecule type" value="Genomic_DNA"/>
</dbReference>
<dbReference type="InterPro" id="IPR032675">
    <property type="entry name" value="LRR_dom_sf"/>
</dbReference>
<dbReference type="SUPFAM" id="SSF52047">
    <property type="entry name" value="RNI-like"/>
    <property type="match status" value="1"/>
</dbReference>
<protein>
    <recommendedName>
        <fullName evidence="3">F-box domain-containing protein</fullName>
    </recommendedName>
</protein>
<dbReference type="Proteomes" id="UP000077266">
    <property type="component" value="Unassembled WGS sequence"/>
</dbReference>
<name>A0A165L3Z4_EXIGL</name>
<dbReference type="InParanoid" id="A0A165L3Z4"/>
<dbReference type="AlphaFoldDB" id="A0A165L3Z4"/>
<keyword evidence="2" id="KW-1185">Reference proteome</keyword>
<dbReference type="OrthoDB" id="2789810at2759"/>
<evidence type="ECO:0000313" key="1">
    <source>
        <dbReference type="EMBL" id="KZV97316.1"/>
    </source>
</evidence>
<accession>A0A165L3Z4</accession>
<reference evidence="1 2" key="1">
    <citation type="journal article" date="2016" name="Mol. Biol. Evol.">
        <title>Comparative Genomics of Early-Diverging Mushroom-Forming Fungi Provides Insights into the Origins of Lignocellulose Decay Capabilities.</title>
        <authorList>
            <person name="Nagy L.G."/>
            <person name="Riley R."/>
            <person name="Tritt A."/>
            <person name="Adam C."/>
            <person name="Daum C."/>
            <person name="Floudas D."/>
            <person name="Sun H."/>
            <person name="Yadav J.S."/>
            <person name="Pangilinan J."/>
            <person name="Larsson K.H."/>
            <person name="Matsuura K."/>
            <person name="Barry K."/>
            <person name="Labutti K."/>
            <person name="Kuo R."/>
            <person name="Ohm R.A."/>
            <person name="Bhattacharya S.S."/>
            <person name="Shirouzu T."/>
            <person name="Yoshinaga Y."/>
            <person name="Martin F.M."/>
            <person name="Grigoriev I.V."/>
            <person name="Hibbett D.S."/>
        </authorList>
    </citation>
    <scope>NUCLEOTIDE SEQUENCE [LARGE SCALE GENOMIC DNA]</scope>
    <source>
        <strain evidence="1 2">HHB12029</strain>
    </source>
</reference>
<evidence type="ECO:0008006" key="3">
    <source>
        <dbReference type="Google" id="ProtNLM"/>
    </source>
</evidence>
<gene>
    <name evidence="1" type="ORF">EXIGLDRAFT_833014</name>
</gene>
<sequence>MSARLPSELWDVILDIVWSDDLAQDPALEKGRRRTASRPAPVIHACASVCKAWLPRARYWGFGRLRIGYKFRSPSQFVDIVSHPLCTFNTSVLHLSVSYQGAAKGELTKLGILWSSLYRLSNLLSLEFDGVNFLKKYAPVDRPVFCPQIIPANIITLTITWSSYDTARELVEGISHCRRLQSLTLSPPRECVDWDVPGTVPGALPVPSALRELDLVWGAPLQIQPVLSRLCPRPGALQLRNLSLHCMGTVDVAGVATFVQYAGQSVDSLSVDIPGGEFDHKDAGIATLCAMGGLSTLTSLRVFTLSGYITRKPKWISWDYAPTPRNIPLLMSHYISSLPSTCPAVELRFEIGLHRMGHWNFVPWRAVFDHVGRRFPLLERIVWAIPLEDDASELELATIRKTAQNLVGTCLRKYVEVALTTSVKPKRQDTVRG</sequence>
<organism evidence="1 2">
    <name type="scientific">Exidia glandulosa HHB12029</name>
    <dbReference type="NCBI Taxonomy" id="1314781"/>
    <lineage>
        <taxon>Eukaryota</taxon>
        <taxon>Fungi</taxon>
        <taxon>Dikarya</taxon>
        <taxon>Basidiomycota</taxon>
        <taxon>Agaricomycotina</taxon>
        <taxon>Agaricomycetes</taxon>
        <taxon>Auriculariales</taxon>
        <taxon>Exidiaceae</taxon>
        <taxon>Exidia</taxon>
    </lineage>
</organism>
<evidence type="ECO:0000313" key="2">
    <source>
        <dbReference type="Proteomes" id="UP000077266"/>
    </source>
</evidence>